<feature type="region of interest" description="Disordered" evidence="1">
    <location>
        <begin position="304"/>
        <end position="526"/>
    </location>
</feature>
<organism evidence="3 4">
    <name type="scientific">Boothiomyces macroporosus</name>
    <dbReference type="NCBI Taxonomy" id="261099"/>
    <lineage>
        <taxon>Eukaryota</taxon>
        <taxon>Fungi</taxon>
        <taxon>Fungi incertae sedis</taxon>
        <taxon>Chytridiomycota</taxon>
        <taxon>Chytridiomycota incertae sedis</taxon>
        <taxon>Chytridiomycetes</taxon>
        <taxon>Rhizophydiales</taxon>
        <taxon>Terramycetaceae</taxon>
        <taxon>Boothiomyces</taxon>
    </lineage>
</organism>
<dbReference type="PANTHER" id="PTHR36424:SF1">
    <property type="entry name" value="LOW AFFINITY K(+) TRANSPORTER 1-RELATED"/>
    <property type="match status" value="1"/>
</dbReference>
<feature type="region of interest" description="Disordered" evidence="1">
    <location>
        <begin position="210"/>
        <end position="246"/>
    </location>
</feature>
<sequence>MVYGFELISIVLLFSLNFSAITGFFHGDKVDLKLTSFGGGTTGNNTRSVVVDTLGTAPTFFIILLSFLVSFGLLALEWKKSWKVIQSRDISYAFTSIIAYRYYCIRSYPHYCFFNQIQNSRKTVDILAFWVFFKLRGWMRLLFAEFPRQFLSASILYFIWDNALQSQKGNFVFAIEALFDPKQGAGVPKIIIAEILKKKSKKRIQDLRRQERERIQNGSEYSSENQPTLPTIDFEDDHYAPSVGHSEGYASTAPYGTTSVYYPPQSQYSPPSQYGASQYSLPNQRYPQYSEYDQQYQYNQRSQPPVYADPRRAYADDDASSYQSSQDSRRRNNQRPRYDNGTEYSKSQYTGSPNTPPSGKANPNIKYTSPPQKESDLWESSDPYSQVGKSDFSKSSTRTPNDASKRANPARDNSHSPVDRDANRSRQKSDPYDRPKSPTARQPSDPYDRPTSPASNRQRGEQTRSPPPSRHPSDPFDKPKASPGRQISESFDTPRSGRQVAPKESRDSYFSDDTSIPDANDLKWRK</sequence>
<dbReference type="InterPro" id="IPR031606">
    <property type="entry name" value="Kch1/2"/>
</dbReference>
<keyword evidence="4" id="KW-1185">Reference proteome</keyword>
<feature type="compositionally biased region" description="Basic and acidic residues" evidence="1">
    <location>
        <begin position="471"/>
        <end position="480"/>
    </location>
</feature>
<evidence type="ECO:0000256" key="2">
    <source>
        <dbReference type="SAM" id="Phobius"/>
    </source>
</evidence>
<dbReference type="Pfam" id="PF16944">
    <property type="entry name" value="KCH"/>
    <property type="match status" value="1"/>
</dbReference>
<protein>
    <submittedName>
        <fullName evidence="3">Uncharacterized protein</fullName>
    </submittedName>
</protein>
<feature type="compositionally biased region" description="Polar residues" evidence="1">
    <location>
        <begin position="216"/>
        <end position="229"/>
    </location>
</feature>
<evidence type="ECO:0000313" key="4">
    <source>
        <dbReference type="Proteomes" id="UP001210925"/>
    </source>
</evidence>
<keyword evidence="2" id="KW-0472">Membrane</keyword>
<feature type="compositionally biased region" description="Polar residues" evidence="1">
    <location>
        <begin position="382"/>
        <end position="402"/>
    </location>
</feature>
<feature type="transmembrane region" description="Helical" evidence="2">
    <location>
        <begin position="57"/>
        <end position="78"/>
    </location>
</feature>
<proteinExistence type="predicted"/>
<keyword evidence="2" id="KW-0812">Transmembrane</keyword>
<dbReference type="AlphaFoldDB" id="A0AAD5UBF8"/>
<dbReference type="EMBL" id="JADGKB010000104">
    <property type="protein sequence ID" value="KAJ3253625.1"/>
    <property type="molecule type" value="Genomic_DNA"/>
</dbReference>
<dbReference type="Proteomes" id="UP001210925">
    <property type="component" value="Unassembled WGS sequence"/>
</dbReference>
<gene>
    <name evidence="3" type="ORF">HK103_000413</name>
</gene>
<dbReference type="GO" id="GO:0015079">
    <property type="term" value="F:potassium ion transmembrane transporter activity"/>
    <property type="evidence" value="ECO:0007669"/>
    <property type="project" value="InterPro"/>
</dbReference>
<feature type="compositionally biased region" description="Polar residues" evidence="1">
    <location>
        <begin position="342"/>
        <end position="353"/>
    </location>
</feature>
<feature type="compositionally biased region" description="Basic and acidic residues" evidence="1">
    <location>
        <begin position="412"/>
        <end position="436"/>
    </location>
</feature>
<comment type="caution">
    <text evidence="3">The sequence shown here is derived from an EMBL/GenBank/DDBJ whole genome shotgun (WGS) entry which is preliminary data.</text>
</comment>
<name>A0AAD5UBF8_9FUNG</name>
<feature type="transmembrane region" description="Helical" evidence="2">
    <location>
        <begin position="7"/>
        <end position="27"/>
    </location>
</feature>
<keyword evidence="2" id="KW-1133">Transmembrane helix</keyword>
<dbReference type="GO" id="GO:0005886">
    <property type="term" value="C:plasma membrane"/>
    <property type="evidence" value="ECO:0007669"/>
    <property type="project" value="InterPro"/>
</dbReference>
<reference evidence="3" key="1">
    <citation type="submission" date="2020-05" db="EMBL/GenBank/DDBJ databases">
        <title>Phylogenomic resolution of chytrid fungi.</title>
        <authorList>
            <person name="Stajich J.E."/>
            <person name="Amses K."/>
            <person name="Simmons R."/>
            <person name="Seto K."/>
            <person name="Myers J."/>
            <person name="Bonds A."/>
            <person name="Quandt C.A."/>
            <person name="Barry K."/>
            <person name="Liu P."/>
            <person name="Grigoriev I."/>
            <person name="Longcore J.E."/>
            <person name="James T.Y."/>
        </authorList>
    </citation>
    <scope>NUCLEOTIDE SEQUENCE</scope>
    <source>
        <strain evidence="3">PLAUS21</strain>
    </source>
</reference>
<evidence type="ECO:0000256" key="1">
    <source>
        <dbReference type="SAM" id="MobiDB-lite"/>
    </source>
</evidence>
<evidence type="ECO:0000313" key="3">
    <source>
        <dbReference type="EMBL" id="KAJ3253625.1"/>
    </source>
</evidence>
<dbReference type="PANTHER" id="PTHR36424">
    <property type="entry name" value="PHEROMONE-REGULATED MEMBRANE PROTEIN 6"/>
    <property type="match status" value="1"/>
</dbReference>
<accession>A0AAD5UBF8</accession>